<protein>
    <submittedName>
        <fullName evidence="2">Uncharacterized protein</fullName>
    </submittedName>
</protein>
<evidence type="ECO:0000313" key="3">
    <source>
        <dbReference type="Proteomes" id="UP000324800"/>
    </source>
</evidence>
<reference evidence="2 3" key="1">
    <citation type="submission" date="2019-03" db="EMBL/GenBank/DDBJ databases">
        <title>Single cell metagenomics reveals metabolic interactions within the superorganism composed of flagellate Streblomastix strix and complex community of Bacteroidetes bacteria on its surface.</title>
        <authorList>
            <person name="Treitli S.C."/>
            <person name="Kolisko M."/>
            <person name="Husnik F."/>
            <person name="Keeling P."/>
            <person name="Hampl V."/>
        </authorList>
    </citation>
    <scope>NUCLEOTIDE SEQUENCE [LARGE SCALE GENOMIC DNA]</scope>
    <source>
        <strain evidence="2">ST1C</strain>
    </source>
</reference>
<proteinExistence type="predicted"/>
<feature type="compositionally biased region" description="Basic and acidic residues" evidence="1">
    <location>
        <begin position="27"/>
        <end position="40"/>
    </location>
</feature>
<dbReference type="EMBL" id="SNRW01020347">
    <property type="protein sequence ID" value="KAA6365543.1"/>
    <property type="molecule type" value="Genomic_DNA"/>
</dbReference>
<dbReference type="Proteomes" id="UP000324800">
    <property type="component" value="Unassembled WGS sequence"/>
</dbReference>
<evidence type="ECO:0000256" key="1">
    <source>
        <dbReference type="SAM" id="MobiDB-lite"/>
    </source>
</evidence>
<name>A0A5J4U5Q7_9EUKA</name>
<sequence>MIRVDSQYKLGLTTQPSKSPAVQKPQVQKEMRAPPTSEKSKLKIDERRVLKLVPGTTTRYCLRRKFLTCDGTPYMIFTEFFPGKKFQERKKNKSNAQNVSEKGLFMTSMNNARDNKCPKVIQLTMDQFEAKVPELSLPDVVTEELLHKFELLDLITGYVLYMHLCRIKKININFQMERLILVIVWVNTMWGRSCIYKEPFSI</sequence>
<accession>A0A5J4U5Q7</accession>
<organism evidence="2 3">
    <name type="scientific">Streblomastix strix</name>
    <dbReference type="NCBI Taxonomy" id="222440"/>
    <lineage>
        <taxon>Eukaryota</taxon>
        <taxon>Metamonada</taxon>
        <taxon>Preaxostyla</taxon>
        <taxon>Oxymonadida</taxon>
        <taxon>Streblomastigidae</taxon>
        <taxon>Streblomastix</taxon>
    </lineage>
</organism>
<comment type="caution">
    <text evidence="2">The sequence shown here is derived from an EMBL/GenBank/DDBJ whole genome shotgun (WGS) entry which is preliminary data.</text>
</comment>
<feature type="region of interest" description="Disordered" evidence="1">
    <location>
        <begin position="1"/>
        <end position="40"/>
    </location>
</feature>
<gene>
    <name evidence="2" type="ORF">EZS28_038930</name>
</gene>
<evidence type="ECO:0000313" key="2">
    <source>
        <dbReference type="EMBL" id="KAA6365543.1"/>
    </source>
</evidence>
<dbReference type="AlphaFoldDB" id="A0A5J4U5Q7"/>